<feature type="binding site" evidence="5">
    <location>
        <begin position="10"/>
        <end position="15"/>
    </location>
    <ligand>
        <name>FMN</name>
        <dbReference type="ChEBI" id="CHEBI:58210"/>
    </ligand>
</feature>
<evidence type="ECO:0000256" key="5">
    <source>
        <dbReference type="HAMAP-Rule" id="MF_01017"/>
    </source>
</evidence>
<dbReference type="PANTHER" id="PTHR30546">
    <property type="entry name" value="FLAVODOXIN-RELATED PROTEIN WRBA-RELATED"/>
    <property type="match status" value="1"/>
</dbReference>
<comment type="catalytic activity">
    <reaction evidence="5">
        <text>a quinone + NADPH + H(+) = a quinol + NADP(+)</text>
        <dbReference type="Rhea" id="RHEA:46164"/>
        <dbReference type="ChEBI" id="CHEBI:15378"/>
        <dbReference type="ChEBI" id="CHEBI:24646"/>
        <dbReference type="ChEBI" id="CHEBI:57783"/>
        <dbReference type="ChEBI" id="CHEBI:58349"/>
        <dbReference type="ChEBI" id="CHEBI:132124"/>
        <dbReference type="EC" id="1.6.5.2"/>
    </reaction>
</comment>
<keyword evidence="2 5" id="KW-0285">Flavoprotein</keyword>
<proteinExistence type="inferred from homology"/>
<organism evidence="7 8">
    <name type="scientific">Modicisalibacter zincidurans</name>
    <dbReference type="NCBI Taxonomy" id="1178777"/>
    <lineage>
        <taxon>Bacteria</taxon>
        <taxon>Pseudomonadati</taxon>
        <taxon>Pseudomonadota</taxon>
        <taxon>Gammaproteobacteria</taxon>
        <taxon>Oceanospirillales</taxon>
        <taxon>Halomonadaceae</taxon>
        <taxon>Modicisalibacter</taxon>
    </lineage>
</organism>
<evidence type="ECO:0000259" key="6">
    <source>
        <dbReference type="PROSITE" id="PS50902"/>
    </source>
</evidence>
<dbReference type="EC" id="1.6.5.2" evidence="5"/>
<accession>A0ABP9RBA8</accession>
<dbReference type="InterPro" id="IPR008254">
    <property type="entry name" value="Flavodoxin/NO_synth"/>
</dbReference>
<dbReference type="PANTHER" id="PTHR30546:SF23">
    <property type="entry name" value="FLAVOPROTEIN-LIKE PROTEIN YCP4-RELATED"/>
    <property type="match status" value="1"/>
</dbReference>
<evidence type="ECO:0000313" key="8">
    <source>
        <dbReference type="Proteomes" id="UP001500074"/>
    </source>
</evidence>
<protein>
    <recommendedName>
        <fullName evidence="5">NAD(P)H dehydrogenase (quinone)</fullName>
        <ecNumber evidence="5">1.6.5.2</ecNumber>
    </recommendedName>
    <alternativeName>
        <fullName evidence="5">NAD(P)H:quinone oxidoreductase</fullName>
        <shortName evidence="5">NQO</shortName>
    </alternativeName>
</protein>
<dbReference type="Proteomes" id="UP001500074">
    <property type="component" value="Unassembled WGS sequence"/>
</dbReference>
<dbReference type="InterPro" id="IPR037513">
    <property type="entry name" value="NQO"/>
</dbReference>
<dbReference type="InterPro" id="IPR029039">
    <property type="entry name" value="Flavoprotein-like_sf"/>
</dbReference>
<evidence type="ECO:0000256" key="3">
    <source>
        <dbReference type="ARBA" id="ARBA00022643"/>
    </source>
</evidence>
<feature type="binding site" evidence="5">
    <location>
        <begin position="80"/>
        <end position="82"/>
    </location>
    <ligand>
        <name>FMN</name>
        <dbReference type="ChEBI" id="CHEBI:58210"/>
    </ligand>
</feature>
<feature type="binding site" evidence="5">
    <location>
        <position position="12"/>
    </location>
    <ligand>
        <name>NAD(+)</name>
        <dbReference type="ChEBI" id="CHEBI:57540"/>
    </ligand>
</feature>
<feature type="binding site" evidence="5">
    <location>
        <position position="136"/>
    </location>
    <ligand>
        <name>FMN</name>
        <dbReference type="ChEBI" id="CHEBI:58210"/>
    </ligand>
</feature>
<dbReference type="NCBIfam" id="NF002999">
    <property type="entry name" value="PRK03767.1"/>
    <property type="match status" value="1"/>
</dbReference>
<sequence length="201" mass="21258">MSRILVIYYSSYGHIETMANAVAEGARSVAGSEVEIRRVAELVPDDVAEQSGYKRDQQAAVLDDPNALVDYDAIIIGTPTRYGNMTSQMRNFWDKTGGVWAQGKLVGKVGSAFTSTASQHGGQETTLTSIHTMLFHLGMVVVGVPYSCAALTELGEVSGGTPYGATTLAGGDGSRQPSDNELTIARFQGEHVAKLTAKLAG</sequence>
<keyword evidence="5" id="KW-0547">Nucleotide-binding</keyword>
<comment type="cofactor">
    <cofactor evidence="5">
        <name>FMN</name>
        <dbReference type="ChEBI" id="CHEBI:58210"/>
    </cofactor>
    <text evidence="5">Binds 1 FMN per monomer.</text>
</comment>
<gene>
    <name evidence="7" type="primary">wrbA_1</name>
    <name evidence="7" type="ORF">GCM10023342_13390</name>
</gene>
<keyword evidence="5" id="KW-0520">NAD</keyword>
<dbReference type="NCBIfam" id="TIGR01755">
    <property type="entry name" value="flav_wrbA"/>
    <property type="match status" value="1"/>
</dbReference>
<dbReference type="EMBL" id="BAABKI010000013">
    <property type="protein sequence ID" value="GAA5173807.1"/>
    <property type="molecule type" value="Genomic_DNA"/>
</dbReference>
<dbReference type="PROSITE" id="PS50902">
    <property type="entry name" value="FLAVODOXIN_LIKE"/>
    <property type="match status" value="1"/>
</dbReference>
<evidence type="ECO:0000256" key="2">
    <source>
        <dbReference type="ARBA" id="ARBA00022630"/>
    </source>
</evidence>
<dbReference type="InterPro" id="IPR010089">
    <property type="entry name" value="Flavoprotein_WrbA-like"/>
</dbReference>
<keyword evidence="5" id="KW-0521">NADP</keyword>
<evidence type="ECO:0000256" key="4">
    <source>
        <dbReference type="ARBA" id="ARBA00023002"/>
    </source>
</evidence>
<keyword evidence="8" id="KW-1185">Reference proteome</keyword>
<evidence type="ECO:0000313" key="7">
    <source>
        <dbReference type="EMBL" id="GAA5173807.1"/>
    </source>
</evidence>
<dbReference type="RefSeq" id="WP_031382889.1">
    <property type="nucleotide sequence ID" value="NZ_BAABKI010000013.1"/>
</dbReference>
<dbReference type="InterPro" id="IPR005025">
    <property type="entry name" value="FMN_Rdtase-like_dom"/>
</dbReference>
<name>A0ABP9RBA8_9GAMM</name>
<dbReference type="Pfam" id="PF03358">
    <property type="entry name" value="FMN_red"/>
    <property type="match status" value="1"/>
</dbReference>
<comment type="caution">
    <text evidence="5">Lacks conserved residue(s) required for the propagation of feature annotation.</text>
</comment>
<dbReference type="SUPFAM" id="SSF52218">
    <property type="entry name" value="Flavoproteins"/>
    <property type="match status" value="1"/>
</dbReference>
<keyword evidence="3 5" id="KW-0288">FMN</keyword>
<reference evidence="8" key="1">
    <citation type="journal article" date="2019" name="Int. J. Syst. Evol. Microbiol.">
        <title>The Global Catalogue of Microorganisms (GCM) 10K type strain sequencing project: providing services to taxonomists for standard genome sequencing and annotation.</title>
        <authorList>
            <consortium name="The Broad Institute Genomics Platform"/>
            <consortium name="The Broad Institute Genome Sequencing Center for Infectious Disease"/>
            <person name="Wu L."/>
            <person name="Ma J."/>
        </authorList>
    </citation>
    <scope>NUCLEOTIDE SEQUENCE [LARGE SCALE GENOMIC DNA]</scope>
    <source>
        <strain evidence="8">JCM 18472</strain>
    </source>
</reference>
<feature type="binding site" evidence="5">
    <location>
        <position position="100"/>
    </location>
    <ligand>
        <name>substrate</name>
    </ligand>
</feature>
<dbReference type="Gene3D" id="3.40.50.360">
    <property type="match status" value="1"/>
</dbReference>
<evidence type="ECO:0000256" key="1">
    <source>
        <dbReference type="ARBA" id="ARBA00006961"/>
    </source>
</evidence>
<keyword evidence="4 5" id="KW-0560">Oxidoreductase</keyword>
<comment type="catalytic activity">
    <reaction evidence="5">
        <text>a quinone + NADH + H(+) = a quinol + NAD(+)</text>
        <dbReference type="Rhea" id="RHEA:46160"/>
        <dbReference type="ChEBI" id="CHEBI:15378"/>
        <dbReference type="ChEBI" id="CHEBI:24646"/>
        <dbReference type="ChEBI" id="CHEBI:57540"/>
        <dbReference type="ChEBI" id="CHEBI:57945"/>
        <dbReference type="ChEBI" id="CHEBI:132124"/>
        <dbReference type="EC" id="1.6.5.2"/>
    </reaction>
</comment>
<comment type="similarity">
    <text evidence="1 5">Belongs to the WrbA family.</text>
</comment>
<feature type="domain" description="Flavodoxin-like" evidence="6">
    <location>
        <begin position="4"/>
        <end position="192"/>
    </location>
</feature>
<dbReference type="HAMAP" id="MF_01017">
    <property type="entry name" value="NQOR"/>
    <property type="match status" value="1"/>
</dbReference>
<comment type="caution">
    <text evidence="7">The sequence shown here is derived from an EMBL/GenBank/DDBJ whole genome shotgun (WGS) entry which is preliminary data.</text>
</comment>